<dbReference type="PRINTS" id="PR00039">
    <property type="entry name" value="HTHLYSR"/>
</dbReference>
<feature type="non-terminal residue" evidence="6">
    <location>
        <position position="164"/>
    </location>
</feature>
<dbReference type="PANTHER" id="PTHR30419:SF30">
    <property type="entry name" value="LYSR FAMILY TRANSCRIPTIONAL REGULATOR"/>
    <property type="match status" value="1"/>
</dbReference>
<evidence type="ECO:0000313" key="7">
    <source>
        <dbReference type="Proteomes" id="UP000609531"/>
    </source>
</evidence>
<dbReference type="SUPFAM" id="SSF46785">
    <property type="entry name" value="Winged helix' DNA-binding domain"/>
    <property type="match status" value="1"/>
</dbReference>
<keyword evidence="7" id="KW-1185">Reference proteome</keyword>
<dbReference type="FunFam" id="1.10.10.10:FF:000001">
    <property type="entry name" value="LysR family transcriptional regulator"/>
    <property type="match status" value="1"/>
</dbReference>
<name>A0A934ISR0_9HYPH</name>
<evidence type="ECO:0000259" key="5">
    <source>
        <dbReference type="PROSITE" id="PS50931"/>
    </source>
</evidence>
<dbReference type="InterPro" id="IPR050950">
    <property type="entry name" value="HTH-type_LysR_regulators"/>
</dbReference>
<keyword evidence="4" id="KW-0804">Transcription</keyword>
<dbReference type="SUPFAM" id="SSF53850">
    <property type="entry name" value="Periplasmic binding protein-like II"/>
    <property type="match status" value="1"/>
</dbReference>
<dbReference type="RefSeq" id="WP_198883948.1">
    <property type="nucleotide sequence ID" value="NZ_JAEKJA010000023.1"/>
</dbReference>
<comment type="similarity">
    <text evidence="1">Belongs to the LysR transcriptional regulatory family.</text>
</comment>
<evidence type="ECO:0000256" key="1">
    <source>
        <dbReference type="ARBA" id="ARBA00009437"/>
    </source>
</evidence>
<evidence type="ECO:0000256" key="4">
    <source>
        <dbReference type="ARBA" id="ARBA00023163"/>
    </source>
</evidence>
<dbReference type="Proteomes" id="UP000609531">
    <property type="component" value="Unassembled WGS sequence"/>
</dbReference>
<comment type="caution">
    <text evidence="6">The sequence shown here is derived from an EMBL/GenBank/DDBJ whole genome shotgun (WGS) entry which is preliminary data.</text>
</comment>
<keyword evidence="2" id="KW-0805">Transcription regulation</keyword>
<dbReference type="EMBL" id="JAEKJA010000023">
    <property type="protein sequence ID" value="MBJ3778040.1"/>
    <property type="molecule type" value="Genomic_DNA"/>
</dbReference>
<reference evidence="6" key="1">
    <citation type="submission" date="2020-12" db="EMBL/GenBank/DDBJ databases">
        <title>Bacterial taxonomy.</title>
        <authorList>
            <person name="Pan X."/>
        </authorList>
    </citation>
    <scope>NUCLEOTIDE SEQUENCE</scope>
    <source>
        <strain evidence="6">B2012</strain>
    </source>
</reference>
<protein>
    <submittedName>
        <fullName evidence="6">LysR family transcriptional regulator</fullName>
    </submittedName>
</protein>
<dbReference type="InterPro" id="IPR036390">
    <property type="entry name" value="WH_DNA-bd_sf"/>
</dbReference>
<dbReference type="Pfam" id="PF03466">
    <property type="entry name" value="LysR_substrate"/>
    <property type="match status" value="1"/>
</dbReference>
<feature type="domain" description="HTH lysR-type" evidence="5">
    <location>
        <begin position="6"/>
        <end position="63"/>
    </location>
</feature>
<evidence type="ECO:0000256" key="2">
    <source>
        <dbReference type="ARBA" id="ARBA00023015"/>
    </source>
</evidence>
<organism evidence="6 7">
    <name type="scientific">Acuticoccus mangrovi</name>
    <dbReference type="NCBI Taxonomy" id="2796142"/>
    <lineage>
        <taxon>Bacteria</taxon>
        <taxon>Pseudomonadati</taxon>
        <taxon>Pseudomonadota</taxon>
        <taxon>Alphaproteobacteria</taxon>
        <taxon>Hyphomicrobiales</taxon>
        <taxon>Amorphaceae</taxon>
        <taxon>Acuticoccus</taxon>
    </lineage>
</organism>
<dbReference type="Pfam" id="PF00126">
    <property type="entry name" value="HTH_1"/>
    <property type="match status" value="1"/>
</dbReference>
<dbReference type="AlphaFoldDB" id="A0A934ISR0"/>
<dbReference type="PROSITE" id="PS50931">
    <property type="entry name" value="HTH_LYSR"/>
    <property type="match status" value="1"/>
</dbReference>
<dbReference type="GO" id="GO:0005829">
    <property type="term" value="C:cytosol"/>
    <property type="evidence" value="ECO:0007669"/>
    <property type="project" value="TreeGrafter"/>
</dbReference>
<accession>A0A934ISR0</accession>
<proteinExistence type="inferred from homology"/>
<dbReference type="Gene3D" id="1.10.10.10">
    <property type="entry name" value="Winged helix-like DNA-binding domain superfamily/Winged helix DNA-binding domain"/>
    <property type="match status" value="1"/>
</dbReference>
<dbReference type="InterPro" id="IPR000847">
    <property type="entry name" value="LysR_HTH_N"/>
</dbReference>
<evidence type="ECO:0000256" key="3">
    <source>
        <dbReference type="ARBA" id="ARBA00023125"/>
    </source>
</evidence>
<dbReference type="InterPro" id="IPR036388">
    <property type="entry name" value="WH-like_DNA-bd_sf"/>
</dbReference>
<dbReference type="InterPro" id="IPR005119">
    <property type="entry name" value="LysR_subst-bd"/>
</dbReference>
<dbReference type="Gene3D" id="3.40.190.10">
    <property type="entry name" value="Periplasmic binding protein-like II"/>
    <property type="match status" value="1"/>
</dbReference>
<dbReference type="GO" id="GO:0003677">
    <property type="term" value="F:DNA binding"/>
    <property type="evidence" value="ECO:0007669"/>
    <property type="project" value="UniProtKB-KW"/>
</dbReference>
<dbReference type="GO" id="GO:0003700">
    <property type="term" value="F:DNA-binding transcription factor activity"/>
    <property type="evidence" value="ECO:0007669"/>
    <property type="project" value="InterPro"/>
</dbReference>
<gene>
    <name evidence="6" type="ORF">JCR33_20235</name>
</gene>
<sequence length="164" mass="17980">MTQWTPDLKTLRAFVAVAEAKSVSQAAQRLAIAQPALSRQIKRLEEDLGVALFRRSAKGVTLTDAGTALVLRAETIFNQLEQTFHDVSGRTNEPAGTVTIGMPPTPGEAIAPVLVDEVKARYPKIELRFVERFSQTLERMIVNGEVAIAVMHDPAPHPEITIVR</sequence>
<dbReference type="PANTHER" id="PTHR30419">
    <property type="entry name" value="HTH-TYPE TRANSCRIPTIONAL REGULATOR YBHD"/>
    <property type="match status" value="1"/>
</dbReference>
<evidence type="ECO:0000313" key="6">
    <source>
        <dbReference type="EMBL" id="MBJ3778040.1"/>
    </source>
</evidence>
<keyword evidence="3" id="KW-0238">DNA-binding</keyword>